<proteinExistence type="predicted"/>
<evidence type="ECO:0000256" key="1">
    <source>
        <dbReference type="SAM" id="MobiDB-lite"/>
    </source>
</evidence>
<accession>A0A9P0T8R6</accession>
<keyword evidence="3" id="KW-1185">Reference proteome</keyword>
<dbReference type="Proteomes" id="UP001152562">
    <property type="component" value="Unassembled WGS sequence"/>
</dbReference>
<dbReference type="EMBL" id="CALOZG010000004">
    <property type="protein sequence ID" value="CAH4016297.1"/>
    <property type="molecule type" value="Genomic_DNA"/>
</dbReference>
<sequence length="194" mass="23147">MKDESNDLQGILHRFSNVVNSKINPSDARKFDYEHSNEYNTPMRDLMQPNPYLNQIQKSEWYREPVDKPQDDEEILAIRNKGNMYDHSDSVRYHTDDNEREIGYNKNIAYQTNNQDYSPIKENRINNYSGLRTYKEDAPYNHDHLYDAPSLIYQESGKFLSTKSFLNAPEYHKTTSNESQRQMQQFQDIYLNNR</sequence>
<feature type="region of interest" description="Disordered" evidence="1">
    <location>
        <begin position="173"/>
        <end position="194"/>
    </location>
</feature>
<name>A0A9P0T8R6_PIEBR</name>
<reference evidence="2" key="1">
    <citation type="submission" date="2022-05" db="EMBL/GenBank/DDBJ databases">
        <authorList>
            <person name="Okamura Y."/>
        </authorList>
    </citation>
    <scope>NUCLEOTIDE SEQUENCE</scope>
</reference>
<comment type="caution">
    <text evidence="2">The sequence shown here is derived from an EMBL/GenBank/DDBJ whole genome shotgun (WGS) entry which is preliminary data.</text>
</comment>
<protein>
    <submittedName>
        <fullName evidence="2">Uncharacterized protein</fullName>
    </submittedName>
</protein>
<gene>
    <name evidence="2" type="ORF">PIBRA_LOCUS3478</name>
</gene>
<evidence type="ECO:0000313" key="2">
    <source>
        <dbReference type="EMBL" id="CAH4016297.1"/>
    </source>
</evidence>
<organism evidence="2 3">
    <name type="scientific">Pieris brassicae</name>
    <name type="common">White butterfly</name>
    <name type="synonym">Large white butterfly</name>
    <dbReference type="NCBI Taxonomy" id="7116"/>
    <lineage>
        <taxon>Eukaryota</taxon>
        <taxon>Metazoa</taxon>
        <taxon>Ecdysozoa</taxon>
        <taxon>Arthropoda</taxon>
        <taxon>Hexapoda</taxon>
        <taxon>Insecta</taxon>
        <taxon>Pterygota</taxon>
        <taxon>Neoptera</taxon>
        <taxon>Endopterygota</taxon>
        <taxon>Lepidoptera</taxon>
        <taxon>Glossata</taxon>
        <taxon>Ditrysia</taxon>
        <taxon>Papilionoidea</taxon>
        <taxon>Pieridae</taxon>
        <taxon>Pierinae</taxon>
        <taxon>Pieris</taxon>
    </lineage>
</organism>
<dbReference type="AlphaFoldDB" id="A0A9P0T8R6"/>
<evidence type="ECO:0000313" key="3">
    <source>
        <dbReference type="Proteomes" id="UP001152562"/>
    </source>
</evidence>
<feature type="compositionally biased region" description="Polar residues" evidence="1">
    <location>
        <begin position="176"/>
        <end position="194"/>
    </location>
</feature>